<dbReference type="AlphaFoldDB" id="A0AAV9W3N8"/>
<name>A0AAV9W3N8_9PEZI</name>
<proteinExistence type="predicted"/>
<feature type="coiled-coil region" evidence="1">
    <location>
        <begin position="27"/>
        <end position="86"/>
    </location>
</feature>
<keyword evidence="1" id="KW-0175">Coiled coil</keyword>
<dbReference type="Proteomes" id="UP001370758">
    <property type="component" value="Unassembled WGS sequence"/>
</dbReference>
<evidence type="ECO:0000313" key="2">
    <source>
        <dbReference type="EMBL" id="KAK6500109.1"/>
    </source>
</evidence>
<reference evidence="2 3" key="1">
    <citation type="submission" date="2023-08" db="EMBL/GenBank/DDBJ databases">
        <authorList>
            <person name="Palmer J.M."/>
        </authorList>
    </citation>
    <scope>NUCLEOTIDE SEQUENCE [LARGE SCALE GENOMIC DNA]</scope>
    <source>
        <strain evidence="2 3">TWF481</strain>
    </source>
</reference>
<sequence length="121" mass="13218">MDPLSVAASVIAVVQAVATGLKIYNGIKDGKTEIAELEKELTSIEALAEKVRTELCSPNGPKLATDEQLNSALRNCDSEVRRLQEKLGSTGKQKRFQVFKQRAKWPLTGPDAAKIIQNLRA</sequence>
<gene>
    <name evidence="2" type="ORF">TWF481_010467</name>
</gene>
<protein>
    <recommendedName>
        <fullName evidence="4">Fungal N-terminal domain-containing protein</fullName>
    </recommendedName>
</protein>
<evidence type="ECO:0008006" key="4">
    <source>
        <dbReference type="Google" id="ProtNLM"/>
    </source>
</evidence>
<accession>A0AAV9W3N8</accession>
<keyword evidence="3" id="KW-1185">Reference proteome</keyword>
<organism evidence="2 3">
    <name type="scientific">Arthrobotrys musiformis</name>
    <dbReference type="NCBI Taxonomy" id="47236"/>
    <lineage>
        <taxon>Eukaryota</taxon>
        <taxon>Fungi</taxon>
        <taxon>Dikarya</taxon>
        <taxon>Ascomycota</taxon>
        <taxon>Pezizomycotina</taxon>
        <taxon>Orbiliomycetes</taxon>
        <taxon>Orbiliales</taxon>
        <taxon>Orbiliaceae</taxon>
        <taxon>Arthrobotrys</taxon>
    </lineage>
</organism>
<evidence type="ECO:0000256" key="1">
    <source>
        <dbReference type="SAM" id="Coils"/>
    </source>
</evidence>
<evidence type="ECO:0000313" key="3">
    <source>
        <dbReference type="Proteomes" id="UP001370758"/>
    </source>
</evidence>
<comment type="caution">
    <text evidence="2">The sequence shown here is derived from an EMBL/GenBank/DDBJ whole genome shotgun (WGS) entry which is preliminary data.</text>
</comment>
<dbReference type="EMBL" id="JAVHJL010000007">
    <property type="protein sequence ID" value="KAK6500109.1"/>
    <property type="molecule type" value="Genomic_DNA"/>
</dbReference>